<sequence length="86" mass="9846">MSCFSGYERVCRGPLPQTGTGQCILRYKHRPQGVYLNLSSPGSHMHADPTLLRHYAPCIKTFPVRIQAERRPFKEDCTRHHKQPVG</sequence>
<evidence type="ECO:0000313" key="1">
    <source>
        <dbReference type="EMBL" id="JAH94160.1"/>
    </source>
</evidence>
<reference evidence="1" key="1">
    <citation type="submission" date="2014-11" db="EMBL/GenBank/DDBJ databases">
        <authorList>
            <person name="Amaro Gonzalez C."/>
        </authorList>
    </citation>
    <scope>NUCLEOTIDE SEQUENCE</scope>
</reference>
<protein>
    <submittedName>
        <fullName evidence="1">Uncharacterized protein</fullName>
    </submittedName>
</protein>
<dbReference type="EMBL" id="GBXM01014417">
    <property type="protein sequence ID" value="JAH94160.1"/>
    <property type="molecule type" value="Transcribed_RNA"/>
</dbReference>
<dbReference type="AlphaFoldDB" id="A0A0E9WX48"/>
<organism evidence="1">
    <name type="scientific">Anguilla anguilla</name>
    <name type="common">European freshwater eel</name>
    <name type="synonym">Muraena anguilla</name>
    <dbReference type="NCBI Taxonomy" id="7936"/>
    <lineage>
        <taxon>Eukaryota</taxon>
        <taxon>Metazoa</taxon>
        <taxon>Chordata</taxon>
        <taxon>Craniata</taxon>
        <taxon>Vertebrata</taxon>
        <taxon>Euteleostomi</taxon>
        <taxon>Actinopterygii</taxon>
        <taxon>Neopterygii</taxon>
        <taxon>Teleostei</taxon>
        <taxon>Anguilliformes</taxon>
        <taxon>Anguillidae</taxon>
        <taxon>Anguilla</taxon>
    </lineage>
</organism>
<accession>A0A0E9WX48</accession>
<proteinExistence type="predicted"/>
<reference evidence="1" key="2">
    <citation type="journal article" date="2015" name="Fish Shellfish Immunol.">
        <title>Early steps in the European eel (Anguilla anguilla)-Vibrio vulnificus interaction in the gills: Role of the RtxA13 toxin.</title>
        <authorList>
            <person name="Callol A."/>
            <person name="Pajuelo D."/>
            <person name="Ebbesson L."/>
            <person name="Teles M."/>
            <person name="MacKenzie S."/>
            <person name="Amaro C."/>
        </authorList>
    </citation>
    <scope>NUCLEOTIDE SEQUENCE</scope>
</reference>
<name>A0A0E9WX48_ANGAN</name>